<feature type="domain" description="DUF4283" evidence="2">
    <location>
        <begin position="69"/>
        <end position="143"/>
    </location>
</feature>
<evidence type="ECO:0000259" key="2">
    <source>
        <dbReference type="Pfam" id="PF14111"/>
    </source>
</evidence>
<evidence type="ECO:0000256" key="1">
    <source>
        <dbReference type="SAM" id="MobiDB-lite"/>
    </source>
</evidence>
<proteinExistence type="predicted"/>
<evidence type="ECO:0000313" key="3">
    <source>
        <dbReference type="EMBL" id="GJS72000.1"/>
    </source>
</evidence>
<dbReference type="PANTHER" id="PTHR31286:SF99">
    <property type="entry name" value="DUF4283 DOMAIN-CONTAINING PROTEIN"/>
    <property type="match status" value="1"/>
</dbReference>
<keyword evidence="3" id="KW-0548">Nucleotidyltransferase</keyword>
<dbReference type="PANTHER" id="PTHR31286">
    <property type="entry name" value="GLYCINE-RICH CELL WALL STRUCTURAL PROTEIN 1.8-LIKE"/>
    <property type="match status" value="1"/>
</dbReference>
<keyword evidence="4" id="KW-1185">Reference proteome</keyword>
<dbReference type="InterPro" id="IPR025558">
    <property type="entry name" value="DUF4283"/>
</dbReference>
<accession>A0ABQ4Y2U8</accession>
<sequence>MQKGFLGSGEGGGNHKKKGGSYKEKQGSAAIGSYKDNNHGNEATISTRNGRQDVNMGQCSSIATLHENGFFLEKWMAYPVISNYVRNTLGKYGVVKSMLNSYTRLFVFQFSSMDCLDSMLENGLWFIRNNPLIWKKWNPDVNLLKEDVGNVLVWVKLHVILVTAFSEDGLSVIATKLGTSLMLDSYTSNMYTQSWGRSSYARAMIELQADLELKDTIMVAMPKLVGERFYTCTIRVEYEWKPLSQAPRGVPVGPKVGFKPVKQVCRPVSKNNNANTSGNKKKDAKSRKEVTPNPFDVVNSVENDVDLGTYTGTSNLASKEANYSGSSFWNVGSSSTSTTPTVVIMIVGMKFNQLIMKWQVFLASKRDGYGTNSLLEQWRKTYENADYAYEKYDDDMYEDKKIPDNIQSICDKLDIKVQGR</sequence>
<feature type="compositionally biased region" description="Polar residues" evidence="1">
    <location>
        <begin position="269"/>
        <end position="278"/>
    </location>
</feature>
<gene>
    <name evidence="3" type="ORF">Tco_0704841</name>
</gene>
<dbReference type="EMBL" id="BQNB010010048">
    <property type="protein sequence ID" value="GJS72000.1"/>
    <property type="molecule type" value="Genomic_DNA"/>
</dbReference>
<protein>
    <submittedName>
        <fullName evidence="3">Reverse transcriptase domain-containing protein</fullName>
    </submittedName>
</protein>
<keyword evidence="3" id="KW-0695">RNA-directed DNA polymerase</keyword>
<dbReference type="Pfam" id="PF14111">
    <property type="entry name" value="DUF4283"/>
    <property type="match status" value="1"/>
</dbReference>
<feature type="region of interest" description="Disordered" evidence="1">
    <location>
        <begin position="267"/>
        <end position="295"/>
    </location>
</feature>
<dbReference type="GO" id="GO:0003964">
    <property type="term" value="F:RNA-directed DNA polymerase activity"/>
    <property type="evidence" value="ECO:0007669"/>
    <property type="project" value="UniProtKB-KW"/>
</dbReference>
<comment type="caution">
    <text evidence="3">The sequence shown here is derived from an EMBL/GenBank/DDBJ whole genome shotgun (WGS) entry which is preliminary data.</text>
</comment>
<dbReference type="InterPro" id="IPR040256">
    <property type="entry name" value="At4g02000-like"/>
</dbReference>
<evidence type="ECO:0000313" key="4">
    <source>
        <dbReference type="Proteomes" id="UP001151760"/>
    </source>
</evidence>
<reference evidence="3" key="2">
    <citation type="submission" date="2022-01" db="EMBL/GenBank/DDBJ databases">
        <authorList>
            <person name="Yamashiro T."/>
            <person name="Shiraishi A."/>
            <person name="Satake H."/>
            <person name="Nakayama K."/>
        </authorList>
    </citation>
    <scope>NUCLEOTIDE SEQUENCE</scope>
</reference>
<feature type="region of interest" description="Disordered" evidence="1">
    <location>
        <begin position="1"/>
        <end position="23"/>
    </location>
</feature>
<dbReference type="Proteomes" id="UP001151760">
    <property type="component" value="Unassembled WGS sequence"/>
</dbReference>
<reference evidence="3" key="1">
    <citation type="journal article" date="2022" name="Int. J. Mol. Sci.">
        <title>Draft Genome of Tanacetum Coccineum: Genomic Comparison of Closely Related Tanacetum-Family Plants.</title>
        <authorList>
            <person name="Yamashiro T."/>
            <person name="Shiraishi A."/>
            <person name="Nakayama K."/>
            <person name="Satake H."/>
        </authorList>
    </citation>
    <scope>NUCLEOTIDE SEQUENCE</scope>
</reference>
<name>A0ABQ4Y2U8_9ASTR</name>
<organism evidence="3 4">
    <name type="scientific">Tanacetum coccineum</name>
    <dbReference type="NCBI Taxonomy" id="301880"/>
    <lineage>
        <taxon>Eukaryota</taxon>
        <taxon>Viridiplantae</taxon>
        <taxon>Streptophyta</taxon>
        <taxon>Embryophyta</taxon>
        <taxon>Tracheophyta</taxon>
        <taxon>Spermatophyta</taxon>
        <taxon>Magnoliopsida</taxon>
        <taxon>eudicotyledons</taxon>
        <taxon>Gunneridae</taxon>
        <taxon>Pentapetalae</taxon>
        <taxon>asterids</taxon>
        <taxon>campanulids</taxon>
        <taxon>Asterales</taxon>
        <taxon>Asteraceae</taxon>
        <taxon>Asteroideae</taxon>
        <taxon>Anthemideae</taxon>
        <taxon>Anthemidinae</taxon>
        <taxon>Tanacetum</taxon>
    </lineage>
</organism>
<feature type="compositionally biased region" description="Gly residues" evidence="1">
    <location>
        <begin position="1"/>
        <end position="12"/>
    </location>
</feature>
<keyword evidence="3" id="KW-0808">Transferase</keyword>